<organism evidence="10 11">
    <name type="scientific">Jaminaea rosea</name>
    <dbReference type="NCBI Taxonomy" id="1569628"/>
    <lineage>
        <taxon>Eukaryota</taxon>
        <taxon>Fungi</taxon>
        <taxon>Dikarya</taxon>
        <taxon>Basidiomycota</taxon>
        <taxon>Ustilaginomycotina</taxon>
        <taxon>Exobasidiomycetes</taxon>
        <taxon>Microstromatales</taxon>
        <taxon>Microstromatales incertae sedis</taxon>
        <taxon>Jaminaea</taxon>
    </lineage>
</organism>
<reference evidence="10 11" key="1">
    <citation type="journal article" date="2018" name="Mol. Biol. Evol.">
        <title>Broad Genomic Sampling Reveals a Smut Pathogenic Ancestry of the Fungal Clade Ustilaginomycotina.</title>
        <authorList>
            <person name="Kijpornyongpan T."/>
            <person name="Mondo S.J."/>
            <person name="Barry K."/>
            <person name="Sandor L."/>
            <person name="Lee J."/>
            <person name="Lipzen A."/>
            <person name="Pangilinan J."/>
            <person name="LaButti K."/>
            <person name="Hainaut M."/>
            <person name="Henrissat B."/>
            <person name="Grigoriev I.V."/>
            <person name="Spatafora J.W."/>
            <person name="Aime M.C."/>
        </authorList>
    </citation>
    <scope>NUCLEOTIDE SEQUENCE [LARGE SCALE GENOMIC DNA]</scope>
    <source>
        <strain evidence="10 11">MCA 5214</strain>
    </source>
</reference>
<evidence type="ECO:0000256" key="2">
    <source>
        <dbReference type="ARBA" id="ARBA00022448"/>
    </source>
</evidence>
<keyword evidence="3 8" id="KW-0812">Transmembrane</keyword>
<name>A0A316UQ63_9BASI</name>
<accession>A0A316UQ63</accession>
<evidence type="ECO:0000256" key="4">
    <source>
        <dbReference type="ARBA" id="ARBA00022737"/>
    </source>
</evidence>
<dbReference type="STRING" id="1569628.A0A316UQ63"/>
<dbReference type="OrthoDB" id="271506at2759"/>
<protein>
    <recommendedName>
        <fullName evidence="8">Mannose-P-dolichol utilization defect 1 protein homolog</fullName>
    </recommendedName>
</protein>
<evidence type="ECO:0000313" key="10">
    <source>
        <dbReference type="EMBL" id="PWN27439.1"/>
    </source>
</evidence>
<gene>
    <name evidence="10" type="ORF">BDZ90DRAFT_232410</name>
</gene>
<dbReference type="PIRSF" id="PIRSF023381">
    <property type="entry name" value="MannP-dilichol_defect-1p"/>
    <property type="match status" value="1"/>
</dbReference>
<dbReference type="PANTHER" id="PTHR12226">
    <property type="entry name" value="MANNOSE-P-DOLICHOL UTILIZATION DEFECT 1 LEC35 -RELATED"/>
    <property type="match status" value="1"/>
</dbReference>
<dbReference type="InterPro" id="IPR006603">
    <property type="entry name" value="PQ-loop_rpt"/>
</dbReference>
<comment type="subcellular location">
    <subcellularLocation>
        <location evidence="1 8">Membrane</location>
        <topology evidence="1 8">Multi-pass membrane protein</topology>
    </subcellularLocation>
</comment>
<evidence type="ECO:0000256" key="7">
    <source>
        <dbReference type="ARBA" id="ARBA00038475"/>
    </source>
</evidence>
<dbReference type="InterPro" id="IPR016817">
    <property type="entry name" value="MannP-dilichol_defect-1"/>
</dbReference>
<comment type="similarity">
    <text evidence="7 8">Belongs to the MPDU1 (TC 2.A.43.3) family.</text>
</comment>
<keyword evidence="6 8" id="KW-0472">Membrane</keyword>
<keyword evidence="2" id="KW-0813">Transport</keyword>
<dbReference type="GeneID" id="37028069"/>
<dbReference type="GO" id="GO:0016020">
    <property type="term" value="C:membrane"/>
    <property type="evidence" value="ECO:0007669"/>
    <property type="project" value="UniProtKB-SubCell"/>
</dbReference>
<feature type="transmembrane region" description="Helical" evidence="9">
    <location>
        <begin position="112"/>
        <end position="130"/>
    </location>
</feature>
<dbReference type="AlphaFoldDB" id="A0A316UQ63"/>
<dbReference type="RefSeq" id="XP_025362051.1">
    <property type="nucleotide sequence ID" value="XM_025506246.1"/>
</dbReference>
<feature type="transmembrane region" description="Helical" evidence="9">
    <location>
        <begin position="44"/>
        <end position="62"/>
    </location>
</feature>
<feature type="transmembrane region" description="Helical" evidence="9">
    <location>
        <begin position="202"/>
        <end position="222"/>
    </location>
</feature>
<feature type="transmembrane region" description="Helical" evidence="9">
    <location>
        <begin position="82"/>
        <end position="100"/>
    </location>
</feature>
<keyword evidence="5 8" id="KW-1133">Transmembrane helix</keyword>
<evidence type="ECO:0000313" key="11">
    <source>
        <dbReference type="Proteomes" id="UP000245884"/>
    </source>
</evidence>
<evidence type="ECO:0000256" key="3">
    <source>
        <dbReference type="ARBA" id="ARBA00022692"/>
    </source>
</evidence>
<dbReference type="Pfam" id="PF04193">
    <property type="entry name" value="PQ-loop"/>
    <property type="match status" value="2"/>
</dbReference>
<evidence type="ECO:0000256" key="5">
    <source>
        <dbReference type="ARBA" id="ARBA00022989"/>
    </source>
</evidence>
<sequence length="282" mass="30645">MSSLLQAITHSFPPWLSNLGVSILGQECYTITVYDADLTHTPCLRLAISKALGLGIVIFGSLLKLPQMYKIVSAKSTKGISLAMYAMECWAFVVSLVYAYRGKLPFSTYGENASLTVQNFIITLLIINYAPSRRSHQPYAGPPNRTLPLLLTSITMLLTTSFLLSPSLCPPSLLSLLQATTIPVSLVSKLPQMAQLHRDKAVGNLSALVVFAQLAGTIARVFTTMTETDDMLLLAGFGGATLFNGIIAAQYVMYWNGDERSTFSSGLIDEKRYAGSSSVKRD</sequence>
<feature type="transmembrane region" description="Helical" evidence="9">
    <location>
        <begin position="234"/>
        <end position="254"/>
    </location>
</feature>
<dbReference type="PANTHER" id="PTHR12226:SF2">
    <property type="entry name" value="MANNOSE-P-DOLICHOL UTILIZATION DEFECT 1 PROTEIN"/>
    <property type="match status" value="1"/>
</dbReference>
<keyword evidence="11" id="KW-1185">Reference proteome</keyword>
<dbReference type="Proteomes" id="UP000245884">
    <property type="component" value="Unassembled WGS sequence"/>
</dbReference>
<dbReference type="SMART" id="SM00679">
    <property type="entry name" value="CTNS"/>
    <property type="match status" value="2"/>
</dbReference>
<evidence type="ECO:0000256" key="8">
    <source>
        <dbReference type="PIRNR" id="PIRNR023381"/>
    </source>
</evidence>
<keyword evidence="4" id="KW-0677">Repeat</keyword>
<dbReference type="Gene3D" id="1.20.1280.290">
    <property type="match status" value="2"/>
</dbReference>
<evidence type="ECO:0000256" key="6">
    <source>
        <dbReference type="ARBA" id="ARBA00023136"/>
    </source>
</evidence>
<dbReference type="EMBL" id="KZ819668">
    <property type="protein sequence ID" value="PWN27439.1"/>
    <property type="molecule type" value="Genomic_DNA"/>
</dbReference>
<proteinExistence type="inferred from homology"/>
<evidence type="ECO:0000256" key="1">
    <source>
        <dbReference type="ARBA" id="ARBA00004141"/>
    </source>
</evidence>
<evidence type="ECO:0000256" key="9">
    <source>
        <dbReference type="SAM" id="Phobius"/>
    </source>
</evidence>